<accession>A0ABW7I863</accession>
<evidence type="ECO:0000256" key="1">
    <source>
        <dbReference type="ARBA" id="ARBA00004196"/>
    </source>
</evidence>
<keyword evidence="2 3" id="KW-0175">Coiled coil</keyword>
<dbReference type="PANTHER" id="PTHR32347">
    <property type="entry name" value="EFFLUX SYSTEM COMPONENT YKNX-RELATED"/>
    <property type="match status" value="1"/>
</dbReference>
<evidence type="ECO:0000313" key="5">
    <source>
        <dbReference type="Proteomes" id="UP001607157"/>
    </source>
</evidence>
<dbReference type="RefSeq" id="WP_377172716.1">
    <property type="nucleotide sequence ID" value="NZ_JBHTJC010000005.1"/>
</dbReference>
<feature type="coiled-coil region" evidence="3">
    <location>
        <begin position="402"/>
        <end position="448"/>
    </location>
</feature>
<dbReference type="Gene3D" id="2.40.30.170">
    <property type="match status" value="1"/>
</dbReference>
<evidence type="ECO:0000256" key="3">
    <source>
        <dbReference type="SAM" id="Coils"/>
    </source>
</evidence>
<dbReference type="EMBL" id="JBIHMM010000001">
    <property type="protein sequence ID" value="MFH0253660.1"/>
    <property type="molecule type" value="Genomic_DNA"/>
</dbReference>
<organism evidence="4 5">
    <name type="scientific">Roseovarius aquimarinus</name>
    <dbReference type="NCBI Taxonomy" id="1229156"/>
    <lineage>
        <taxon>Bacteria</taxon>
        <taxon>Pseudomonadati</taxon>
        <taxon>Pseudomonadota</taxon>
        <taxon>Alphaproteobacteria</taxon>
        <taxon>Rhodobacterales</taxon>
        <taxon>Roseobacteraceae</taxon>
        <taxon>Roseovarius</taxon>
    </lineage>
</organism>
<protein>
    <submittedName>
        <fullName evidence="4">Efflux RND transporter periplasmic adaptor subunit</fullName>
    </submittedName>
</protein>
<reference evidence="4 5" key="1">
    <citation type="submission" date="2024-10" db="EMBL/GenBank/DDBJ databases">
        <authorList>
            <person name="Yang X.-N."/>
        </authorList>
    </citation>
    <scope>NUCLEOTIDE SEQUENCE [LARGE SCALE GENOMIC DNA]</scope>
    <source>
        <strain evidence="4 5">CAU 1059</strain>
    </source>
</reference>
<dbReference type="Proteomes" id="UP001607157">
    <property type="component" value="Unassembled WGS sequence"/>
</dbReference>
<comment type="subcellular location">
    <subcellularLocation>
        <location evidence="1">Cell envelope</location>
    </subcellularLocation>
</comment>
<evidence type="ECO:0000313" key="4">
    <source>
        <dbReference type="EMBL" id="MFH0253660.1"/>
    </source>
</evidence>
<comment type="caution">
    <text evidence="4">The sequence shown here is derived from an EMBL/GenBank/DDBJ whole genome shotgun (WGS) entry which is preliminary data.</text>
</comment>
<proteinExistence type="predicted"/>
<dbReference type="InterPro" id="IPR050465">
    <property type="entry name" value="UPF0194_transport"/>
</dbReference>
<keyword evidence="5" id="KW-1185">Reference proteome</keyword>
<name>A0ABW7I863_9RHOB</name>
<sequence length="600" mass="64765">MTISTATTTAPLLERSLRRLADDVDGVRGLQAFIGDSGEWTEICRLGTIQADAHRSVLASFRPDAGGTVEPLSDRPGWRAVYMAGGPGLDLVLILTLAQLEPAQLEARLGAIEGKAGWLMVAALKDRHGAAQSRVQNTEIGAKLLLDAADASSPRILADQWIARLEAAYGPGLVSVIWMRDGTPRLGAISGGGLIDKPSESRTALEKLGELVIAQRAPMLVGPQEGAPDDTARMARSDEAAAMVERLGGARALLIPVYEREEPAAAVVLLFGPDGGAGLRAEGGEVISALLGEALTIQRRAHPRLGRRLWTWLADGIGTIFGRTVWKLKLALALLLLVIVVSAFVPSNLRPTFTARIEAADRQIVSAPFDGFIAQADFQLGDRVDQGALLLAMEDSDIRLRLAQTRAEEAEITAELQTARAQRDAAQVRLLEAQRLQAVTQIDLMERELALSRFEAEAPATVVGGDAWRRVGDRVRLGEPLLELADENSFRVLTFVDEDWIADLVPGSDGTVLLTAFPDTPMPVRMVAVGADPQMRDGANTFPVWFDFAARPDVAILDGMRGVVRMELERRSVLAAYTRGFVRWSKRALWRLGLGGQDSA</sequence>
<dbReference type="Gene3D" id="2.40.50.100">
    <property type="match status" value="1"/>
</dbReference>
<dbReference type="PANTHER" id="PTHR32347:SF23">
    <property type="entry name" value="BLL5650 PROTEIN"/>
    <property type="match status" value="1"/>
</dbReference>
<dbReference type="SUPFAM" id="SSF111369">
    <property type="entry name" value="HlyD-like secretion proteins"/>
    <property type="match status" value="1"/>
</dbReference>
<gene>
    <name evidence="4" type="ORF">ACGRVM_07135</name>
</gene>
<evidence type="ECO:0000256" key="2">
    <source>
        <dbReference type="ARBA" id="ARBA00023054"/>
    </source>
</evidence>